<dbReference type="AlphaFoldDB" id="A0A5N3PJ53"/>
<evidence type="ECO:0000313" key="3">
    <source>
        <dbReference type="EMBL" id="KAB0269767.1"/>
    </source>
</evidence>
<dbReference type="Proteomes" id="UP000325684">
    <property type="component" value="Unassembled WGS sequence"/>
</dbReference>
<keyword evidence="2 3" id="KW-0808">Transferase</keyword>
<reference evidence="3 4" key="1">
    <citation type="journal article" date="2019" name="Microorganisms">
        <title>Genome Insights into the Novel Species Microvirga brassicacearum, a Rapeseed Endophyte with Biotechnological Potential.</title>
        <authorList>
            <person name="Jimenez-Gomez A."/>
            <person name="Saati-Santamaria Z."/>
            <person name="Igual J.M."/>
            <person name="Rivas R."/>
            <person name="Mateos P.F."/>
            <person name="Garcia-Fraile P."/>
        </authorList>
    </citation>
    <scope>NUCLEOTIDE SEQUENCE [LARGE SCALE GENOMIC DNA]</scope>
    <source>
        <strain evidence="3 4">CDVBN77</strain>
    </source>
</reference>
<keyword evidence="4" id="KW-1185">Reference proteome</keyword>
<keyword evidence="1" id="KW-0328">Glycosyltransferase</keyword>
<dbReference type="Pfam" id="PF13692">
    <property type="entry name" value="Glyco_trans_1_4"/>
    <property type="match status" value="1"/>
</dbReference>
<dbReference type="CDD" id="cd03801">
    <property type="entry name" value="GT4_PimA-like"/>
    <property type="match status" value="1"/>
</dbReference>
<accession>A0A5N3PJ53</accession>
<evidence type="ECO:0000256" key="1">
    <source>
        <dbReference type="ARBA" id="ARBA00022676"/>
    </source>
</evidence>
<dbReference type="GO" id="GO:0016757">
    <property type="term" value="F:glycosyltransferase activity"/>
    <property type="evidence" value="ECO:0007669"/>
    <property type="project" value="UniProtKB-KW"/>
</dbReference>
<comment type="caution">
    <text evidence="3">The sequence shown here is derived from an EMBL/GenBank/DDBJ whole genome shotgun (WGS) entry which is preliminary data.</text>
</comment>
<organism evidence="3 4">
    <name type="scientific">Microvirga brassicacearum</name>
    <dbReference type="NCBI Taxonomy" id="2580413"/>
    <lineage>
        <taxon>Bacteria</taxon>
        <taxon>Pseudomonadati</taxon>
        <taxon>Pseudomonadota</taxon>
        <taxon>Alphaproteobacteria</taxon>
        <taxon>Hyphomicrobiales</taxon>
        <taxon>Methylobacteriaceae</taxon>
        <taxon>Microvirga</taxon>
    </lineage>
</organism>
<evidence type="ECO:0000313" key="4">
    <source>
        <dbReference type="Proteomes" id="UP000325684"/>
    </source>
</evidence>
<name>A0A5N3PJ53_9HYPH</name>
<dbReference type="SUPFAM" id="SSF53756">
    <property type="entry name" value="UDP-Glycosyltransferase/glycogen phosphorylase"/>
    <property type="match status" value="1"/>
</dbReference>
<dbReference type="EMBL" id="VCMV01000001">
    <property type="protein sequence ID" value="KAB0269767.1"/>
    <property type="molecule type" value="Genomic_DNA"/>
</dbReference>
<dbReference type="PANTHER" id="PTHR12526:SF510">
    <property type="entry name" value="D-INOSITOL 3-PHOSPHATE GLYCOSYLTRANSFERASE"/>
    <property type="match status" value="1"/>
</dbReference>
<gene>
    <name evidence="3" type="ORF">FEZ63_00415</name>
</gene>
<evidence type="ECO:0000256" key="2">
    <source>
        <dbReference type="ARBA" id="ARBA00022679"/>
    </source>
</evidence>
<dbReference type="PANTHER" id="PTHR12526">
    <property type="entry name" value="GLYCOSYLTRANSFERASE"/>
    <property type="match status" value="1"/>
</dbReference>
<sequence>MDSRASATVGPIIFPFTGASVGGSHISTFHLARSLMLDHRIRCIVIAPAASSIARQASEMGLEVQATADAPAKARKPGSDLIRLPRRMQALRLYGPHTVVHCNDLWTLQSWGFAGRLLSLPVVYHHRVILTMSRLDRALVRIAQAVITISEPCRRNLGFLADHRVHSILNPFPGPALERPAGWRAEFGARWQDRRPILVGFVGNFQYRKRPDFFLEVCQVLAEREPDARFIIFGRERDYQSKDLEDRARELGIADKVALAGFRSPTEMNLATLDVLLAPALGEPFGRTLVEALLLGVPFVATDDAGHSEIVARWSGGHLVRPDATAEQFADAAVNVLAASGDVALSLEARHRVAEELAPRLHAAKMLGIYRRICLATQ</sequence>
<protein>
    <submittedName>
        <fullName evidence="3">Glycosyltransferase family 4 protein</fullName>
    </submittedName>
</protein>
<dbReference type="OrthoDB" id="7847955at2"/>
<proteinExistence type="predicted"/>
<dbReference type="Gene3D" id="3.40.50.2000">
    <property type="entry name" value="Glycogen Phosphorylase B"/>
    <property type="match status" value="2"/>
</dbReference>